<dbReference type="Gene3D" id="1.10.10.60">
    <property type="entry name" value="Homeodomain-like"/>
    <property type="match status" value="2"/>
</dbReference>
<evidence type="ECO:0000259" key="4">
    <source>
        <dbReference type="PROSITE" id="PS01124"/>
    </source>
</evidence>
<dbReference type="PROSITE" id="PS00041">
    <property type="entry name" value="HTH_ARAC_FAMILY_1"/>
    <property type="match status" value="1"/>
</dbReference>
<comment type="caution">
    <text evidence="5">The sequence shown here is derived from an EMBL/GenBank/DDBJ whole genome shotgun (WGS) entry which is preliminary data.</text>
</comment>
<sequence length="287" mass="33025">MKTLIQKLPLNHASSFVARTYQTPYFETPWHQHTEIELALIRESEGTAFIGDALIEYHPDDVYLLGENLPHWFRKADTSAVGSSMVVHFTKDFWGRAFLDLPELNAIKTLLEVSVQGLRLRGELRWRVAGQLRIIEQQQGFTQLATLLDCLHLISQSGEYTRINQSPVLTYSTTDQAQIHTVLEYTMTHFQQKIRLDEVAALTHRSVSAFCQYFRKSTKKSYVQFLTEIRLAHACKLLTTTSLPVTQICFDSGFHNWANFSKHFKQQLGMAPSQYRRQYSAPQLPEG</sequence>
<dbReference type="Pfam" id="PF12833">
    <property type="entry name" value="HTH_18"/>
    <property type="match status" value="1"/>
</dbReference>
<dbReference type="PROSITE" id="PS01124">
    <property type="entry name" value="HTH_ARAC_FAMILY_2"/>
    <property type="match status" value="1"/>
</dbReference>
<feature type="domain" description="HTH araC/xylS-type" evidence="4">
    <location>
        <begin position="180"/>
        <end position="278"/>
    </location>
</feature>
<dbReference type="AlphaFoldDB" id="A0A418LVT0"/>
<organism evidence="5 6">
    <name type="scientific">Fibrisoma montanum</name>
    <dbReference type="NCBI Taxonomy" id="2305895"/>
    <lineage>
        <taxon>Bacteria</taxon>
        <taxon>Pseudomonadati</taxon>
        <taxon>Bacteroidota</taxon>
        <taxon>Cytophagia</taxon>
        <taxon>Cytophagales</taxon>
        <taxon>Spirosomataceae</taxon>
        <taxon>Fibrisoma</taxon>
    </lineage>
</organism>
<dbReference type="SUPFAM" id="SSF51182">
    <property type="entry name" value="RmlC-like cupins"/>
    <property type="match status" value="1"/>
</dbReference>
<name>A0A418LVT0_9BACT</name>
<reference evidence="5 6" key="1">
    <citation type="submission" date="2018-08" db="EMBL/GenBank/DDBJ databases">
        <title>Fibrisoma montanum sp. nov., isolated from Danxia mountain soil.</title>
        <authorList>
            <person name="Huang Y."/>
        </authorList>
    </citation>
    <scope>NUCLEOTIDE SEQUENCE [LARGE SCALE GENOMIC DNA]</scope>
    <source>
        <strain evidence="5 6">HYT19</strain>
    </source>
</reference>
<dbReference type="SUPFAM" id="SSF46689">
    <property type="entry name" value="Homeodomain-like"/>
    <property type="match status" value="2"/>
</dbReference>
<keyword evidence="6" id="KW-1185">Reference proteome</keyword>
<dbReference type="EMBL" id="QXED01000020">
    <property type="protein sequence ID" value="RIV17304.1"/>
    <property type="molecule type" value="Genomic_DNA"/>
</dbReference>
<evidence type="ECO:0000256" key="3">
    <source>
        <dbReference type="ARBA" id="ARBA00023163"/>
    </source>
</evidence>
<dbReference type="InterPro" id="IPR018060">
    <property type="entry name" value="HTH_AraC"/>
</dbReference>
<evidence type="ECO:0000313" key="6">
    <source>
        <dbReference type="Proteomes" id="UP000283523"/>
    </source>
</evidence>
<dbReference type="InterPro" id="IPR009057">
    <property type="entry name" value="Homeodomain-like_sf"/>
</dbReference>
<keyword evidence="1" id="KW-0805">Transcription regulation</keyword>
<keyword evidence="2" id="KW-0238">DNA-binding</keyword>
<evidence type="ECO:0000313" key="5">
    <source>
        <dbReference type="EMBL" id="RIV17304.1"/>
    </source>
</evidence>
<dbReference type="Gene3D" id="2.60.120.10">
    <property type="entry name" value="Jelly Rolls"/>
    <property type="match status" value="1"/>
</dbReference>
<dbReference type="PANTHER" id="PTHR43280:SF27">
    <property type="entry name" value="TRANSCRIPTIONAL REGULATOR MTLR"/>
    <property type="match status" value="1"/>
</dbReference>
<dbReference type="SMART" id="SM00342">
    <property type="entry name" value="HTH_ARAC"/>
    <property type="match status" value="1"/>
</dbReference>
<dbReference type="PRINTS" id="PR00032">
    <property type="entry name" value="HTHARAC"/>
</dbReference>
<keyword evidence="3" id="KW-0804">Transcription</keyword>
<dbReference type="GO" id="GO:0003700">
    <property type="term" value="F:DNA-binding transcription factor activity"/>
    <property type="evidence" value="ECO:0007669"/>
    <property type="project" value="InterPro"/>
</dbReference>
<evidence type="ECO:0000256" key="1">
    <source>
        <dbReference type="ARBA" id="ARBA00023015"/>
    </source>
</evidence>
<dbReference type="GO" id="GO:0043565">
    <property type="term" value="F:sequence-specific DNA binding"/>
    <property type="evidence" value="ECO:0007669"/>
    <property type="project" value="InterPro"/>
</dbReference>
<dbReference type="Proteomes" id="UP000283523">
    <property type="component" value="Unassembled WGS sequence"/>
</dbReference>
<evidence type="ECO:0000256" key="2">
    <source>
        <dbReference type="ARBA" id="ARBA00023125"/>
    </source>
</evidence>
<protein>
    <submittedName>
        <fullName evidence="5">AraC family transcriptional regulator</fullName>
    </submittedName>
</protein>
<dbReference type="InterPro" id="IPR018062">
    <property type="entry name" value="HTH_AraC-typ_CS"/>
</dbReference>
<dbReference type="InterPro" id="IPR011051">
    <property type="entry name" value="RmlC_Cupin_sf"/>
</dbReference>
<accession>A0A418LVT0</accession>
<dbReference type="OrthoDB" id="792101at2"/>
<proteinExistence type="predicted"/>
<gene>
    <name evidence="5" type="ORF">DYU11_32535</name>
</gene>
<dbReference type="InterPro" id="IPR020449">
    <property type="entry name" value="Tscrpt_reg_AraC-type_HTH"/>
</dbReference>
<dbReference type="RefSeq" id="WP_119671938.1">
    <property type="nucleotide sequence ID" value="NZ_QXED01000020.1"/>
</dbReference>
<dbReference type="InterPro" id="IPR014710">
    <property type="entry name" value="RmlC-like_jellyroll"/>
</dbReference>
<dbReference type="PANTHER" id="PTHR43280">
    <property type="entry name" value="ARAC-FAMILY TRANSCRIPTIONAL REGULATOR"/>
    <property type="match status" value="1"/>
</dbReference>